<dbReference type="PANTHER" id="PTHR33602">
    <property type="entry name" value="REGULATORY PROTEIN RECX FAMILY PROTEIN"/>
    <property type="match status" value="1"/>
</dbReference>
<dbReference type="InterPro" id="IPR003783">
    <property type="entry name" value="Regulatory_RecX"/>
</dbReference>
<comment type="subcellular location">
    <subcellularLocation>
        <location evidence="1 5">Cytoplasm</location>
    </subcellularLocation>
</comment>
<dbReference type="Pfam" id="PF21982">
    <property type="entry name" value="RecX_HTH1"/>
    <property type="match status" value="1"/>
</dbReference>
<name>A0ABP3TXR9_9CLOT</name>
<reference evidence="10" key="1">
    <citation type="journal article" date="2019" name="Int. J. Syst. Evol. Microbiol.">
        <title>The Global Catalogue of Microorganisms (GCM) 10K type strain sequencing project: providing services to taxonomists for standard genome sequencing and annotation.</title>
        <authorList>
            <consortium name="The Broad Institute Genomics Platform"/>
            <consortium name="The Broad Institute Genome Sequencing Center for Infectious Disease"/>
            <person name="Wu L."/>
            <person name="Ma J."/>
        </authorList>
    </citation>
    <scope>NUCLEOTIDE SEQUENCE [LARGE SCALE GENOMIC DNA]</scope>
    <source>
        <strain evidence="10">JCM 1405</strain>
    </source>
</reference>
<evidence type="ECO:0000259" key="6">
    <source>
        <dbReference type="Pfam" id="PF02631"/>
    </source>
</evidence>
<organism evidence="9 10">
    <name type="scientific">Clostridium malenominatum</name>
    <dbReference type="NCBI Taxonomy" id="1539"/>
    <lineage>
        <taxon>Bacteria</taxon>
        <taxon>Bacillati</taxon>
        <taxon>Bacillota</taxon>
        <taxon>Clostridia</taxon>
        <taxon>Eubacteriales</taxon>
        <taxon>Clostridiaceae</taxon>
        <taxon>Clostridium</taxon>
    </lineage>
</organism>
<evidence type="ECO:0000313" key="10">
    <source>
        <dbReference type="Proteomes" id="UP001500339"/>
    </source>
</evidence>
<comment type="function">
    <text evidence="5">Modulates RecA activity.</text>
</comment>
<dbReference type="RefSeq" id="WP_343766080.1">
    <property type="nucleotide sequence ID" value="NZ_BAAACF010000001.1"/>
</dbReference>
<keyword evidence="4 5" id="KW-0963">Cytoplasm</keyword>
<dbReference type="Pfam" id="PF21981">
    <property type="entry name" value="RecX_HTH3"/>
    <property type="match status" value="1"/>
</dbReference>
<dbReference type="HAMAP" id="MF_01114">
    <property type="entry name" value="RecX"/>
    <property type="match status" value="1"/>
</dbReference>
<comment type="caution">
    <text evidence="9">The sequence shown here is derived from an EMBL/GenBank/DDBJ whole genome shotgun (WGS) entry which is preliminary data.</text>
</comment>
<dbReference type="InterPro" id="IPR053924">
    <property type="entry name" value="RecX_HTH_2nd"/>
</dbReference>
<evidence type="ECO:0000313" key="9">
    <source>
        <dbReference type="EMBL" id="GAA0718116.1"/>
    </source>
</evidence>
<feature type="domain" description="RecX second three-helical" evidence="6">
    <location>
        <begin position="113"/>
        <end position="150"/>
    </location>
</feature>
<evidence type="ECO:0000259" key="8">
    <source>
        <dbReference type="Pfam" id="PF21982"/>
    </source>
</evidence>
<feature type="domain" description="RecX first three-helical" evidence="8">
    <location>
        <begin position="70"/>
        <end position="106"/>
    </location>
</feature>
<proteinExistence type="inferred from homology"/>
<dbReference type="Pfam" id="PF02631">
    <property type="entry name" value="RecX_HTH2"/>
    <property type="match status" value="1"/>
</dbReference>
<keyword evidence="10" id="KW-1185">Reference proteome</keyword>
<evidence type="ECO:0000259" key="7">
    <source>
        <dbReference type="Pfam" id="PF21981"/>
    </source>
</evidence>
<evidence type="ECO:0000256" key="1">
    <source>
        <dbReference type="ARBA" id="ARBA00004496"/>
    </source>
</evidence>
<accession>A0ABP3TXR9</accession>
<dbReference type="Gene3D" id="1.10.10.10">
    <property type="entry name" value="Winged helix-like DNA-binding domain superfamily/Winged helix DNA-binding domain"/>
    <property type="match status" value="3"/>
</dbReference>
<dbReference type="InterPro" id="IPR053926">
    <property type="entry name" value="RecX_HTH_1st"/>
</dbReference>
<evidence type="ECO:0000256" key="4">
    <source>
        <dbReference type="ARBA" id="ARBA00022490"/>
    </source>
</evidence>
<gene>
    <name evidence="5" type="primary">recX</name>
    <name evidence="9" type="ORF">GCM10008905_04480</name>
</gene>
<sequence>MRSRYFGVITKIEIGKRNKNRVNIYLDEEFAFACSMEIVYRYHFKEGKDIDLQILEEVIEEDNYIKGKSDSLKFLGKSYKTQKQIYDKLLDKGYDVNTINRVIDFLEEYDFVDDERYAELYIKEKMTKEGTNKIKFSLLSRGIKEEIIMEKLEEIDSSVGDDALLKVAESKYNQIVKGEDDKRKIYKKLSEFLFRKGYDWENIKGVVNKILKMDSYD</sequence>
<comment type="similarity">
    <text evidence="2 5">Belongs to the RecX family.</text>
</comment>
<evidence type="ECO:0000256" key="3">
    <source>
        <dbReference type="ARBA" id="ARBA00018111"/>
    </source>
</evidence>
<protein>
    <recommendedName>
        <fullName evidence="3 5">Regulatory protein RecX</fullName>
    </recommendedName>
</protein>
<evidence type="ECO:0000256" key="5">
    <source>
        <dbReference type="HAMAP-Rule" id="MF_01114"/>
    </source>
</evidence>
<dbReference type="InterPro" id="IPR053925">
    <property type="entry name" value="RecX_HTH_3rd"/>
</dbReference>
<feature type="domain" description="RecX third three-helical" evidence="7">
    <location>
        <begin position="162"/>
        <end position="206"/>
    </location>
</feature>
<dbReference type="PANTHER" id="PTHR33602:SF1">
    <property type="entry name" value="REGULATORY PROTEIN RECX FAMILY PROTEIN"/>
    <property type="match status" value="1"/>
</dbReference>
<dbReference type="NCBIfam" id="NF001058">
    <property type="entry name" value="PRK00117.4-1"/>
    <property type="match status" value="1"/>
</dbReference>
<dbReference type="Proteomes" id="UP001500339">
    <property type="component" value="Unassembled WGS sequence"/>
</dbReference>
<evidence type="ECO:0000256" key="2">
    <source>
        <dbReference type="ARBA" id="ARBA00009695"/>
    </source>
</evidence>
<dbReference type="InterPro" id="IPR036388">
    <property type="entry name" value="WH-like_DNA-bd_sf"/>
</dbReference>
<dbReference type="EMBL" id="BAAACF010000001">
    <property type="protein sequence ID" value="GAA0718116.1"/>
    <property type="molecule type" value="Genomic_DNA"/>
</dbReference>